<evidence type="ECO:0000256" key="1">
    <source>
        <dbReference type="ARBA" id="ARBA00022679"/>
    </source>
</evidence>
<dbReference type="EMBL" id="CAJNOM010000072">
    <property type="protein sequence ID" value="CAF0982062.1"/>
    <property type="molecule type" value="Genomic_DNA"/>
</dbReference>
<dbReference type="GO" id="GO:0016020">
    <property type="term" value="C:membrane"/>
    <property type="evidence" value="ECO:0007669"/>
    <property type="project" value="GOC"/>
</dbReference>
<dbReference type="PANTHER" id="PTHR32385:SF15">
    <property type="entry name" value="INOSITOL PHOSPHOCERAMIDE MANNOSYLTRANSFERASE 1"/>
    <property type="match status" value="1"/>
</dbReference>
<dbReference type="Gene3D" id="3.90.550.20">
    <property type="match status" value="1"/>
</dbReference>
<keyword evidence="2" id="KW-0472">Membrane</keyword>
<evidence type="ECO:0000256" key="2">
    <source>
        <dbReference type="SAM" id="Phobius"/>
    </source>
</evidence>
<keyword evidence="2" id="KW-0812">Transmembrane</keyword>
<dbReference type="InterPro" id="IPR029044">
    <property type="entry name" value="Nucleotide-diphossugar_trans"/>
</dbReference>
<dbReference type="OrthoDB" id="9978933at2759"/>
<keyword evidence="1" id="KW-0808">Transferase</keyword>
<accession>A0A814FEX9</accession>
<proteinExistence type="predicted"/>
<dbReference type="SUPFAM" id="SSF53448">
    <property type="entry name" value="Nucleotide-diphospho-sugar transferases"/>
    <property type="match status" value="1"/>
</dbReference>
<gene>
    <name evidence="3" type="ORF">QVE165_LOCUS13918</name>
</gene>
<comment type="caution">
    <text evidence="3">The sequence shown here is derived from an EMBL/GenBank/DDBJ whole genome shotgun (WGS) entry which is preliminary data.</text>
</comment>
<evidence type="ECO:0000313" key="3">
    <source>
        <dbReference type="EMBL" id="CAF0982062.1"/>
    </source>
</evidence>
<dbReference type="InterPro" id="IPR051706">
    <property type="entry name" value="Glycosyltransferase_domain"/>
</dbReference>
<dbReference type="Pfam" id="PF04488">
    <property type="entry name" value="Gly_transf_sug"/>
    <property type="match status" value="1"/>
</dbReference>
<sequence length="305" mass="36375">MNIRNNVLKLILLIVILLFLWQIILILIVIIDHMHGIDDTSYDINLSNKSKSTIPRLIHQMWKSENLNTYPINNSYFQWKKMYPDYKIRLWTDKDLENLLLTNDYKYLYSIYKSYIYSIQRADLGRLIILHAQGGIYADLDVFPCSEQVEKLRLSNVSLIIPRSTSGSSVINHFLIAQKSSPILNYILHEIVPLRFYKRIFLLPYLEVFSTGSFFLTRTLKKYIQLSNEKKEPLWILSDDNVNNYVHHYTGRSWHFVDGFILNQFQDKIEIRIIFSFIIFILFIIIWKYRTHFDLCKKFKGNSIK</sequence>
<protein>
    <submittedName>
        <fullName evidence="3">Uncharacterized protein</fullName>
    </submittedName>
</protein>
<evidence type="ECO:0000313" key="4">
    <source>
        <dbReference type="Proteomes" id="UP000663832"/>
    </source>
</evidence>
<name>A0A814FEX9_9BILA</name>
<dbReference type="GO" id="GO:0000030">
    <property type="term" value="F:mannosyltransferase activity"/>
    <property type="evidence" value="ECO:0007669"/>
    <property type="project" value="TreeGrafter"/>
</dbReference>
<dbReference type="InterPro" id="IPR007577">
    <property type="entry name" value="GlycoTrfase_DXD_sugar-bd_CS"/>
</dbReference>
<keyword evidence="2" id="KW-1133">Transmembrane helix</keyword>
<organism evidence="3 4">
    <name type="scientific">Adineta steineri</name>
    <dbReference type="NCBI Taxonomy" id="433720"/>
    <lineage>
        <taxon>Eukaryota</taxon>
        <taxon>Metazoa</taxon>
        <taxon>Spiralia</taxon>
        <taxon>Gnathifera</taxon>
        <taxon>Rotifera</taxon>
        <taxon>Eurotatoria</taxon>
        <taxon>Bdelloidea</taxon>
        <taxon>Adinetida</taxon>
        <taxon>Adinetidae</taxon>
        <taxon>Adineta</taxon>
    </lineage>
</organism>
<feature type="transmembrane region" description="Helical" evidence="2">
    <location>
        <begin position="7"/>
        <end position="31"/>
    </location>
</feature>
<keyword evidence="4" id="KW-1185">Reference proteome</keyword>
<reference evidence="3" key="1">
    <citation type="submission" date="2021-02" db="EMBL/GenBank/DDBJ databases">
        <authorList>
            <person name="Nowell W R."/>
        </authorList>
    </citation>
    <scope>NUCLEOTIDE SEQUENCE</scope>
</reference>
<dbReference type="GO" id="GO:0051999">
    <property type="term" value="P:mannosyl-inositol phosphorylceramide biosynthetic process"/>
    <property type="evidence" value="ECO:0007669"/>
    <property type="project" value="TreeGrafter"/>
</dbReference>
<feature type="transmembrane region" description="Helical" evidence="2">
    <location>
        <begin position="271"/>
        <end position="289"/>
    </location>
</feature>
<dbReference type="Proteomes" id="UP000663832">
    <property type="component" value="Unassembled WGS sequence"/>
</dbReference>
<dbReference type="PANTHER" id="PTHR32385">
    <property type="entry name" value="MANNOSYL PHOSPHORYLINOSITOL CERAMIDE SYNTHASE"/>
    <property type="match status" value="1"/>
</dbReference>
<dbReference type="AlphaFoldDB" id="A0A814FEX9"/>